<dbReference type="PROSITE" id="PS50893">
    <property type="entry name" value="ABC_TRANSPORTER_2"/>
    <property type="match status" value="2"/>
</dbReference>
<evidence type="ECO:0000313" key="10">
    <source>
        <dbReference type="EMBL" id="RUS72525.1"/>
    </source>
</evidence>
<dbReference type="Pfam" id="PF12698">
    <property type="entry name" value="ABC2_membrane_3"/>
    <property type="match status" value="2"/>
</dbReference>
<dbReference type="InterPro" id="IPR026082">
    <property type="entry name" value="ABCA"/>
</dbReference>
<dbReference type="GO" id="GO:0140359">
    <property type="term" value="F:ABC-type transporter activity"/>
    <property type="evidence" value="ECO:0007669"/>
    <property type="project" value="InterPro"/>
</dbReference>
<organism evidence="10 11">
    <name type="scientific">Elysia chlorotica</name>
    <name type="common">Eastern emerald elysia</name>
    <name type="synonym">Sea slug</name>
    <dbReference type="NCBI Taxonomy" id="188477"/>
    <lineage>
        <taxon>Eukaryota</taxon>
        <taxon>Metazoa</taxon>
        <taxon>Spiralia</taxon>
        <taxon>Lophotrochozoa</taxon>
        <taxon>Mollusca</taxon>
        <taxon>Gastropoda</taxon>
        <taxon>Heterobranchia</taxon>
        <taxon>Euthyneura</taxon>
        <taxon>Panpulmonata</taxon>
        <taxon>Sacoglossa</taxon>
        <taxon>Placobranchoidea</taxon>
        <taxon>Plakobranchidae</taxon>
        <taxon>Elysia</taxon>
    </lineage>
</organism>
<dbReference type="InterPro" id="IPR003593">
    <property type="entry name" value="AAA+_ATPase"/>
</dbReference>
<feature type="transmembrane region" description="Helical" evidence="8">
    <location>
        <begin position="3133"/>
        <end position="3155"/>
    </location>
</feature>
<protein>
    <recommendedName>
        <fullName evidence="9">ABC transporter domain-containing protein</fullName>
    </recommendedName>
</protein>
<dbReference type="Pfam" id="PF23321">
    <property type="entry name" value="R1_ABCA1"/>
    <property type="match status" value="1"/>
</dbReference>
<dbReference type="InterPro" id="IPR003439">
    <property type="entry name" value="ABC_transporter-like_ATP-bd"/>
</dbReference>
<evidence type="ECO:0000256" key="6">
    <source>
        <dbReference type="ARBA" id="ARBA00023136"/>
    </source>
</evidence>
<keyword evidence="5 8" id="KW-1133">Transmembrane helix</keyword>
<dbReference type="SUPFAM" id="SSF52540">
    <property type="entry name" value="P-loop containing nucleoside triphosphate hydrolases"/>
    <property type="match status" value="2"/>
</dbReference>
<comment type="caution">
    <text evidence="10">The sequence shown here is derived from an EMBL/GenBank/DDBJ whole genome shotgun (WGS) entry which is preliminary data.</text>
</comment>
<keyword evidence="6 8" id="KW-0472">Membrane</keyword>
<reference evidence="10 11" key="1">
    <citation type="submission" date="2019-01" db="EMBL/GenBank/DDBJ databases">
        <title>A draft genome assembly of the solar-powered sea slug Elysia chlorotica.</title>
        <authorList>
            <person name="Cai H."/>
            <person name="Li Q."/>
            <person name="Fang X."/>
            <person name="Li J."/>
            <person name="Curtis N.E."/>
            <person name="Altenburger A."/>
            <person name="Shibata T."/>
            <person name="Feng M."/>
            <person name="Maeda T."/>
            <person name="Schwartz J.A."/>
            <person name="Shigenobu S."/>
            <person name="Lundholm N."/>
            <person name="Nishiyama T."/>
            <person name="Yang H."/>
            <person name="Hasebe M."/>
            <person name="Li S."/>
            <person name="Pierce S.K."/>
            <person name="Wang J."/>
        </authorList>
    </citation>
    <scope>NUCLEOTIDE SEQUENCE [LARGE SCALE GENOMIC DNA]</scope>
    <source>
        <strain evidence="10">EC2010</strain>
        <tissue evidence="10">Whole organism of an adult</tissue>
    </source>
</reference>
<dbReference type="EMBL" id="RQTK01001057">
    <property type="protein sequence ID" value="RUS72525.1"/>
    <property type="molecule type" value="Genomic_DNA"/>
</dbReference>
<feature type="transmembrane region" description="Helical" evidence="8">
    <location>
        <begin position="3176"/>
        <end position="3201"/>
    </location>
</feature>
<feature type="compositionally biased region" description="Low complexity" evidence="7">
    <location>
        <begin position="3727"/>
        <end position="3744"/>
    </location>
</feature>
<feature type="transmembrane region" description="Helical" evidence="8">
    <location>
        <begin position="3047"/>
        <end position="3065"/>
    </location>
</feature>
<feature type="transmembrane region" description="Helical" evidence="8">
    <location>
        <begin position="2704"/>
        <end position="2726"/>
    </location>
</feature>
<feature type="transmembrane region" description="Helical" evidence="8">
    <location>
        <begin position="2632"/>
        <end position="2653"/>
    </location>
</feature>
<dbReference type="CDD" id="cd03263">
    <property type="entry name" value="ABC_subfamily_A"/>
    <property type="match status" value="1"/>
</dbReference>
<dbReference type="GO" id="GO:0005524">
    <property type="term" value="F:ATP binding"/>
    <property type="evidence" value="ECO:0007669"/>
    <property type="project" value="UniProtKB-KW"/>
</dbReference>
<evidence type="ECO:0000259" key="9">
    <source>
        <dbReference type="PROSITE" id="PS50893"/>
    </source>
</evidence>
<dbReference type="InterPro" id="IPR017871">
    <property type="entry name" value="ABC_transporter-like_CS"/>
</dbReference>
<feature type="transmembrane region" description="Helical" evidence="8">
    <location>
        <begin position="2568"/>
        <end position="2589"/>
    </location>
</feature>
<feature type="transmembrane region" description="Helical" evidence="8">
    <location>
        <begin position="2517"/>
        <end position="2547"/>
    </location>
</feature>
<feature type="transmembrane region" description="Helical" evidence="8">
    <location>
        <begin position="3213"/>
        <end position="3234"/>
    </location>
</feature>
<evidence type="ECO:0000313" key="11">
    <source>
        <dbReference type="Proteomes" id="UP000271974"/>
    </source>
</evidence>
<feature type="region of interest" description="Disordered" evidence="7">
    <location>
        <begin position="3767"/>
        <end position="3802"/>
    </location>
</feature>
<feature type="transmembrane region" description="Helical" evidence="8">
    <location>
        <begin position="3289"/>
        <end position="3310"/>
    </location>
</feature>
<dbReference type="GO" id="GO:0016020">
    <property type="term" value="C:membrane"/>
    <property type="evidence" value="ECO:0007669"/>
    <property type="project" value="UniProtKB-SubCell"/>
</dbReference>
<name>A0A433STB6_ELYCH</name>
<dbReference type="GO" id="GO:0016887">
    <property type="term" value="F:ATP hydrolysis activity"/>
    <property type="evidence" value="ECO:0007669"/>
    <property type="project" value="InterPro"/>
</dbReference>
<dbReference type="STRING" id="188477.A0A433STB6"/>
<feature type="transmembrane region" description="Helical" evidence="8">
    <location>
        <begin position="3246"/>
        <end position="3269"/>
    </location>
</feature>
<dbReference type="SMART" id="SM00382">
    <property type="entry name" value="AAA"/>
    <property type="match status" value="1"/>
</dbReference>
<dbReference type="InterPro" id="IPR056264">
    <property type="entry name" value="R2_ABCA1-4-like"/>
</dbReference>
<comment type="subcellular location">
    <subcellularLocation>
        <location evidence="1">Membrane</location>
        <topology evidence="1">Multi-pass membrane protein</topology>
    </subcellularLocation>
</comment>
<feature type="transmembrane region" description="Helical" evidence="8">
    <location>
        <begin position="2595"/>
        <end position="2620"/>
    </location>
</feature>
<dbReference type="GO" id="GO:0005319">
    <property type="term" value="F:lipid transporter activity"/>
    <property type="evidence" value="ECO:0007669"/>
    <property type="project" value="TreeGrafter"/>
</dbReference>
<evidence type="ECO:0000256" key="7">
    <source>
        <dbReference type="SAM" id="MobiDB-lite"/>
    </source>
</evidence>
<evidence type="ECO:0000256" key="2">
    <source>
        <dbReference type="ARBA" id="ARBA00022692"/>
    </source>
</evidence>
<dbReference type="PROSITE" id="PS00211">
    <property type="entry name" value="ABC_TRANSPORTER_1"/>
    <property type="match status" value="1"/>
</dbReference>
<dbReference type="PANTHER" id="PTHR19229">
    <property type="entry name" value="ATP-BINDING CASSETTE TRANSPORTER SUBFAMILY A ABCA"/>
    <property type="match status" value="1"/>
</dbReference>
<keyword evidence="2 8" id="KW-0812">Transmembrane</keyword>
<dbReference type="FunFam" id="3.40.50.300:FF:002470">
    <property type="entry name" value="ABC transporter, putative"/>
    <property type="match status" value="1"/>
</dbReference>
<evidence type="ECO:0000256" key="5">
    <source>
        <dbReference type="ARBA" id="ARBA00022989"/>
    </source>
</evidence>
<feature type="transmembrane region" description="Helical" evidence="8">
    <location>
        <begin position="3331"/>
        <end position="3352"/>
    </location>
</feature>
<evidence type="ECO:0000256" key="3">
    <source>
        <dbReference type="ARBA" id="ARBA00022741"/>
    </source>
</evidence>
<evidence type="ECO:0000256" key="4">
    <source>
        <dbReference type="ARBA" id="ARBA00022840"/>
    </source>
</evidence>
<feature type="domain" description="ABC transporter" evidence="9">
    <location>
        <begin position="3394"/>
        <end position="3640"/>
    </location>
</feature>
<gene>
    <name evidence="10" type="ORF">EGW08_019707</name>
</gene>
<dbReference type="InterPro" id="IPR027417">
    <property type="entry name" value="P-loop_NTPase"/>
</dbReference>
<feature type="compositionally biased region" description="Low complexity" evidence="7">
    <location>
        <begin position="3773"/>
        <end position="3788"/>
    </location>
</feature>
<dbReference type="OrthoDB" id="10255969at2759"/>
<keyword evidence="4" id="KW-0067">ATP-binding</keyword>
<accession>A0A433STB6</accession>
<dbReference type="Pfam" id="PF00005">
    <property type="entry name" value="ABC_tran"/>
    <property type="match status" value="2"/>
</dbReference>
<keyword evidence="3" id="KW-0547">Nucleotide-binding</keyword>
<dbReference type="Gene3D" id="3.40.50.300">
    <property type="entry name" value="P-loop containing nucleotide triphosphate hydrolases"/>
    <property type="match status" value="2"/>
</dbReference>
<dbReference type="InterPro" id="IPR013525">
    <property type="entry name" value="ABC2_TM"/>
</dbReference>
<feature type="region of interest" description="Disordered" evidence="7">
    <location>
        <begin position="3722"/>
        <end position="3750"/>
    </location>
</feature>
<feature type="domain" description="ABC transporter" evidence="9">
    <location>
        <begin position="2678"/>
        <end position="2911"/>
    </location>
</feature>
<evidence type="ECO:0000256" key="1">
    <source>
        <dbReference type="ARBA" id="ARBA00004141"/>
    </source>
</evidence>
<keyword evidence="11" id="KW-1185">Reference proteome</keyword>
<evidence type="ECO:0000256" key="8">
    <source>
        <dbReference type="SAM" id="Phobius"/>
    </source>
</evidence>
<dbReference type="Proteomes" id="UP000271974">
    <property type="component" value="Unassembled WGS sequence"/>
</dbReference>
<sequence>MNYQSAMAIQNIVSGQPLAGKANLTSIMEKVTNLVGLLGGQGGQVMLQDRMLSGAVWEAAMKRVETWLANYTLTASPLMSLSEIGNVLNQLSRDPAMREALMLFTLPGIIGEEVLDRLLTIENMTSFGLANFFEGWSSMEKILELAQRPGALEIMTASSASPQFQALFSNQMSFADFCSPTTAPTNYLKAPKTGVSMDLEKFKEAFCGIDFVNFMNGFNNFIDLERLERVSNGSEVLDWTQVFDKVDRVTRMISVTWMNNPPQFYLPPHWMNETFWAGLFGANMASLEDTQALKEQLENAMVSLAPLLQMDGLRQIGLVIDSALGIINDNINSMQNAHLTLGNAVSSIPALKSLFEVLGLNNNTMEILLLAPIKNTTQFAELFLSDDIKRDFCAVDKWRDVLSLPNSFNTSALYQSICITGNADPFLEGLARSFNLQSLVKALDNSTNAKNGWTPALEKIFELVDNMNALLENLPTFDSSDPQLQDVIERYANNTDDIWRMLGAFSALQNVIPMTSNGGNTGGLGDLGTFSEEMQSVSQVPITIVGVITELMARVKLQNGQLDLASIFRGVPQVVAVINSILDLKPDPVTGIASIMLKADMTDHFLLIANNETALSELFCDQTKFMTVFEVRKGVDLGPVLRAMCALDFNTVAQELMSSLSNSTLTGINMGSGSAFNLDHFSSTIEKIIGQLMNINDIKYIMFDGRDLGKLAEVNVSRLAEYLNSQYNMEDAFTQDYVAISAAILNDVLTSMGEAGAMPNLALKFIGVYMKSFNSFLMSIHDQPITFQLLLNNTEVGRIVNPLFSEPHVLDGFINARVNVSALAELLQTPDVGMILCGPQLWTAIEVPDSEKQLLDELQTKACAVNQEMILWQTIMMQANGYRIKQQLDAMMREIEQGQSLIVNASAVTKEVNQFVTLTETIIEEFMSGKRSIYDLLDVQSFQEILNSLQQNVALKLLEAAENWSIDTAQLVLPSILDNDMYQNMAKTLNTANILMNMTIQRLIGIKDGAIGFDTLLMDSSGLVNLIESYLRLGQSIAGMWTNGEVDSNMLSSVLASNATQLQAMCAQPGGLAKDLMQDNLNATSQTVTDLATLVCSVVDGSLTKMAQDFANYQTMMPEISRIWTSKSVTPNYAAFTANVQTFTELVQQMASRSLTESMRNPLDFTTILQNLQNIGDNPQIIFRMLQLAGLAIEGPLRQNEMATQLMSNLNTFAILPMVHVLDALNERGVTLTNIDNPDNLFDILEVMVDFKVHYQVIETVLVKSQLNMLAMWHQEFCASFTSNNTWLIGTVSALVKSVPWTNVRSAICEVKPDDEVMLNSLKAAGLSDVEIMALMDQISVDMFELPEMYDRNLGWMELMSNLERLTSLVTSQRIDKPGLSSMRTTWDSIKHLMFDSSMNSLFSYLTIFEKEFPPSQEWTTFKQFIQFLSSAMKFVETNINGFESGHTVRLGDILPDSNQVASLLNSVFGQISSAEILATAINPELVYRISLSRSWQDVCMNGPENYLQFPQGINITAVSENLCHAVQSNDSNFQKLLSMFDASDMLTKLDDLMADRFNNSAPNETMWQTAHKAILGLITAAEGLQGSNIDPQSVEDYLMLILNWANSLQAEQGSANLMGLCNSMMHLVNGTEEFQALGSVIAPVMSSMKLLSDVTRLIPDLDELMCLFFTEKGYDIAAAVNKIDDMGLFQDIEEIITSIVSPSSRMDCVAPFTMYRNVSELTMAVMSSGEGGLDMYSMQMCLARAPAQLENMLSSVTSTMIFMRQLIDIARMPFVSDLLQNEEIVPVIGFIVQAFNETEQAWIQFEELLTDGNQTLDYLVNSLGMPMAMVDSLLKATVSLDWATLLSQPPKMAALLCDPVSLSQVLRLPQGSTISVMNISQTICNQEIIMTSSFLMNMSLPLPEIEMLLKGSTNNMATVIGEIAQQIGALVEEFENVIKLTTSLLTEVNLDDLKDQVPVIDELLQGNVLSKMAGILSDILNNLAKVLQSSSAANEVIKDITGILDGIQALDVLKDSIVEEIQVKDLAKDPPYLSAYLTNQLGFSENITQTIMNAVFSSRVFLEQEAAANTSCEKVLERILILNGTGTSLSTVKDALCNLSENQIQTLLDQLSPQLNVGDLVARYVTHTTSSVLTSANLTTGDLDNLVETIDKGLVNLKIASDILTKNNGTQFLDAVFDASSSGFTMSALAPSLCGSDAQHLFEPEFPTGSIIVTSPDIASLDGVSHTDRVELEEMDLPNEFCVQVYESVRNSNLGNILWAYLKPIMRGKILYTPDTPAVREIIREANATFETFAKVYEVSRMWADKAGNLRAMADTLTDVDDLEDALQNDFVSGLVEASLGISANSLLSSLDAVRSDNFNVSQIDALQKAAEFVANYTSCIETNRFEFVENEAELERRAFELSKMKNFFAGIKVYYSCTDSNRKRRAADTQLPKHITYKLRMDVDNTMDTNRLKSNLWKMSAEDNFIEDMRYFRGFVHLQDMLDTAIIKLQKNEILDTPGIHIRQMPFPCHHLDNFVFLLGAYLVPVMMTFVFLTSLGVATHNFVYDRENGQEATLSVIGMVSGLNFLIWLISTMLVMAIVSLVMAVMLKYTDIFSYSNFIVLFIFFFEFCFSSVMMLYMVSSFFTRTTMAILFVLMIYLISYMPYIVLIGLEVSMDFWEKLAACLSSTAAFSFGTLTLAYLEESGTGAQWDNLKMEVTRDFSIHWACIMMAVDSGIYFLIGWYVRNVKPVLEPTTGKLMINGRQPGCGNQSLGICPQQNALFDYMTVMQHMEFYTGVKGENASSISNRAEARKLLNDVDLYYAKNTPVKDLSYGMKRRLCVALAFVGGSKTIILDEPTSGVDPHGRKNIWNLITKNRLGRTILLSTHHLDEADILSDRIALLHQGKLLCCGSPAFLKRNIGHDFRLIIKKNDASAAEYQTEAIVGYVQSMCPTATLTEQVGTDLTFNLPKDSEHMRVPLDHFFRQLDSPQTRRQLAIDTYGVSDTTLEEVKYCLILSIAKVTTSETSSSGSVDNSMRQRGFSLFFGQMGAMFMKRFRHYRRNWRILVSSVIMPLICLLIALYVSTLRNDEGDMKALTLDPSIYGPGTYSFYQLVVFSDDYMQHVENTNVASYLLRTFKDYIDKSQADASDAGVSLIIVIAFSFVPCGFVLYIINEKVQKERQLQNLRGISMLNYWLVAIVWDLVTYSITVGIAAGIVAIFQTDGFYLRKNLAAFVTILILYGWSVIPMLYCLSKMFTTSSTAYLVSFCLNLFFALTTVVSLLVMQLFTDSKVSIHCNFYMVICKHAYLIFPQFALGQGLIDMVSNTFMYKLFERYDVDRYKDPFSTDILGYNLIALGCQGLFFFILNLILDGVRGPNAKRSPRKATAYSSEDSDVAMERERVQARGKSDDMLVVQGLSKIYKQGWSLRSPGKVAVDNITFGVPDGECFGLLGVNGAGKTTTFRMLTGDSRPAGGTAFLKGESFIFILFNRLSFNDKDFGHDIGYCPQEGGLDEYLTGEETLYFHGRMKGFKADQIKTMAEELLERLGLEKFADVIVHKYSGGTKRKLALAVALMGDPPILYLDEPTTGMDAVTRRLAWKCITEANRKGQSVVLTSHSMGECDALCSRIAIMVNGQIKCIGSPQHLKNKFGDGHTLVIHIAPNKTDIVINELLGRFPGAKIKHMHLSRVELLIPYQTAQVADIISFVQAAEDAKDINHYSLSQTSLDSVFISFAQEQMSTYEDPYTSSSGGSGTETPSGSLSSFEKSQKGTGNVYIQSYDNYGYKREEGLNSSGASGTETGSGSRSSQDTPLYPQLDSTRL</sequence>
<dbReference type="PANTHER" id="PTHR19229:SF266">
    <property type="entry name" value="ATP-BINDING CASSETTE SUB-FAMILY A MEMBER 12-LIKE"/>
    <property type="match status" value="1"/>
</dbReference>
<proteinExistence type="predicted"/>